<evidence type="ECO:0000256" key="1">
    <source>
        <dbReference type="ARBA" id="ARBA00004236"/>
    </source>
</evidence>
<keyword evidence="3" id="KW-1003">Cell membrane</keyword>
<evidence type="ECO:0000256" key="5">
    <source>
        <dbReference type="ARBA" id="ARBA00022989"/>
    </source>
</evidence>
<evidence type="ECO:0000256" key="4">
    <source>
        <dbReference type="ARBA" id="ARBA00022692"/>
    </source>
</evidence>
<keyword evidence="9" id="KW-1185">Reference proteome</keyword>
<evidence type="ECO:0000256" key="6">
    <source>
        <dbReference type="ARBA" id="ARBA00023136"/>
    </source>
</evidence>
<name>A0A4U1BNQ0_9GAMM</name>
<dbReference type="InterPro" id="IPR019305">
    <property type="entry name" value="Uncharacterised_Smp"/>
</dbReference>
<organism evidence="8 9">
    <name type="scientific">Ferrimonas aestuarii</name>
    <dbReference type="NCBI Taxonomy" id="2569539"/>
    <lineage>
        <taxon>Bacteria</taxon>
        <taxon>Pseudomonadati</taxon>
        <taxon>Pseudomonadota</taxon>
        <taxon>Gammaproteobacteria</taxon>
        <taxon>Alteromonadales</taxon>
        <taxon>Ferrimonadaceae</taxon>
        <taxon>Ferrimonas</taxon>
    </lineage>
</organism>
<dbReference type="GO" id="GO:0005886">
    <property type="term" value="C:plasma membrane"/>
    <property type="evidence" value="ECO:0007669"/>
    <property type="project" value="UniProtKB-SubCell"/>
</dbReference>
<dbReference type="Pfam" id="PF10144">
    <property type="entry name" value="SMP_2"/>
    <property type="match status" value="1"/>
</dbReference>
<accession>A0A4U1BNQ0</accession>
<feature type="transmembrane region" description="Helical" evidence="7">
    <location>
        <begin position="194"/>
        <end position="211"/>
    </location>
</feature>
<comment type="subcellular location">
    <subcellularLocation>
        <location evidence="1">Cell membrane</location>
    </subcellularLocation>
</comment>
<dbReference type="AlphaFoldDB" id="A0A4U1BNQ0"/>
<proteinExistence type="inferred from homology"/>
<keyword evidence="4 7" id="KW-0812">Transmembrane</keyword>
<protein>
    <submittedName>
        <fullName evidence="8">Uncharacterized protein</fullName>
    </submittedName>
</protein>
<evidence type="ECO:0000313" key="8">
    <source>
        <dbReference type="EMBL" id="TKB55400.1"/>
    </source>
</evidence>
<dbReference type="EMBL" id="SWCJ01000005">
    <property type="protein sequence ID" value="TKB55400.1"/>
    <property type="molecule type" value="Genomic_DNA"/>
</dbReference>
<gene>
    <name evidence="8" type="ORF">FCL42_09405</name>
</gene>
<dbReference type="Proteomes" id="UP000305675">
    <property type="component" value="Unassembled WGS sequence"/>
</dbReference>
<evidence type="ECO:0000256" key="7">
    <source>
        <dbReference type="SAM" id="Phobius"/>
    </source>
</evidence>
<dbReference type="OrthoDB" id="6271999at2"/>
<evidence type="ECO:0000313" key="9">
    <source>
        <dbReference type="Proteomes" id="UP000305675"/>
    </source>
</evidence>
<reference evidence="8 9" key="1">
    <citation type="submission" date="2019-04" db="EMBL/GenBank/DDBJ databases">
        <authorList>
            <person name="Hwang J.C."/>
        </authorList>
    </citation>
    <scope>NUCLEOTIDE SEQUENCE [LARGE SCALE GENOMIC DNA]</scope>
    <source>
        <strain evidence="8 9">IMCC35002</strain>
    </source>
</reference>
<comment type="caution">
    <text evidence="8">The sequence shown here is derived from an EMBL/GenBank/DDBJ whole genome shotgun (WGS) entry which is preliminary data.</text>
</comment>
<keyword evidence="5 7" id="KW-1133">Transmembrane helix</keyword>
<evidence type="ECO:0000256" key="3">
    <source>
        <dbReference type="ARBA" id="ARBA00022475"/>
    </source>
</evidence>
<keyword evidence="6 7" id="KW-0472">Membrane</keyword>
<evidence type="ECO:0000256" key="2">
    <source>
        <dbReference type="ARBA" id="ARBA00005362"/>
    </source>
</evidence>
<comment type="similarity">
    <text evidence="2">Belongs to the Smp family.</text>
</comment>
<sequence length="228" mass="26381">MVYFNWLGFRITEAIAWSKGNRVQDKEILPTNNPFRILARVAKILTALLLVAIIFNLWQLQQRQSLEQLDQQSKQLADQMVQLAAIAAAPAMAKQDDEQLDWLMMQLNLDPRVLSASAFDDKGRRISQAQSLFPENMQPEDDELQQALSRFEPFIASVDYQQKNIGFIRLRMNTQLFFKDSRQLDREQQKQQPLLFVLAGFVGFLLTRALSLKRAKQSALKRQQKKQA</sequence>